<gene>
    <name evidence="1" type="ORF">LOK49_LG05G01949</name>
</gene>
<accession>A0ACC0HSS4</accession>
<proteinExistence type="predicted"/>
<comment type="caution">
    <text evidence="1">The sequence shown here is derived from an EMBL/GenBank/DDBJ whole genome shotgun (WGS) entry which is preliminary data.</text>
</comment>
<reference evidence="1 2" key="1">
    <citation type="journal article" date="2022" name="Plant J.">
        <title>Chromosome-level genome of Camellia lanceoleosa provides a valuable resource for understanding genome evolution and self-incompatibility.</title>
        <authorList>
            <person name="Gong W."/>
            <person name="Xiao S."/>
            <person name="Wang L."/>
            <person name="Liao Z."/>
            <person name="Chang Y."/>
            <person name="Mo W."/>
            <person name="Hu G."/>
            <person name="Li W."/>
            <person name="Zhao G."/>
            <person name="Zhu H."/>
            <person name="Hu X."/>
            <person name="Ji K."/>
            <person name="Xiang X."/>
            <person name="Song Q."/>
            <person name="Yuan D."/>
            <person name="Jin S."/>
            <person name="Zhang L."/>
        </authorList>
    </citation>
    <scope>NUCLEOTIDE SEQUENCE [LARGE SCALE GENOMIC DNA]</scope>
    <source>
        <strain evidence="1">SQ_2022a</strain>
    </source>
</reference>
<evidence type="ECO:0000313" key="1">
    <source>
        <dbReference type="EMBL" id="KAI8015774.1"/>
    </source>
</evidence>
<dbReference type="Proteomes" id="UP001060215">
    <property type="component" value="Chromosome 4"/>
</dbReference>
<evidence type="ECO:0000313" key="2">
    <source>
        <dbReference type="Proteomes" id="UP001060215"/>
    </source>
</evidence>
<keyword evidence="2" id="KW-1185">Reference proteome</keyword>
<dbReference type="EMBL" id="CM045761">
    <property type="protein sequence ID" value="KAI8015774.1"/>
    <property type="molecule type" value="Genomic_DNA"/>
</dbReference>
<organism evidence="1 2">
    <name type="scientific">Camellia lanceoleosa</name>
    <dbReference type="NCBI Taxonomy" id="1840588"/>
    <lineage>
        <taxon>Eukaryota</taxon>
        <taxon>Viridiplantae</taxon>
        <taxon>Streptophyta</taxon>
        <taxon>Embryophyta</taxon>
        <taxon>Tracheophyta</taxon>
        <taxon>Spermatophyta</taxon>
        <taxon>Magnoliopsida</taxon>
        <taxon>eudicotyledons</taxon>
        <taxon>Gunneridae</taxon>
        <taxon>Pentapetalae</taxon>
        <taxon>asterids</taxon>
        <taxon>Ericales</taxon>
        <taxon>Theaceae</taxon>
        <taxon>Camellia</taxon>
    </lineage>
</organism>
<name>A0ACC0HSS4_9ERIC</name>
<sequence>MGSASRFGSCSLLFYVLLVAQCTRINSSRGSWKDVDKQAYNLQQTTMDDHIQILAKKAHDDLSYHIFFTINDLKVGKRIPLYFSIEDPSTSPPLLPRAEADSIPFSSSQLPQLLQFLSFSKDSPQAKAMQQTLHQCELQPLDGETKFCSTSFESMLDFTRSIFGTKTQFKVLTTKLLSKHTSVLQNYTVLEAPRALEAVNKMVACHAMPYPYKVFYCHCQEGDHQRVFEVLLGGENGERVEAVGVCHMDTSQWNDDHVAFRVLGIRPGGSPVCHVFPTDNLIWVA</sequence>
<protein>
    <submittedName>
        <fullName evidence="1">BURP domain-containing protein BNM2C</fullName>
    </submittedName>
</protein>